<evidence type="ECO:0000256" key="3">
    <source>
        <dbReference type="ARBA" id="ARBA00022553"/>
    </source>
</evidence>
<dbReference type="Gene3D" id="3.40.50.2300">
    <property type="match status" value="1"/>
</dbReference>
<organism evidence="12 13">
    <name type="scientific">Pseudomonas fulva</name>
    <dbReference type="NCBI Taxonomy" id="47880"/>
    <lineage>
        <taxon>Bacteria</taxon>
        <taxon>Pseudomonadati</taxon>
        <taxon>Pseudomonadota</taxon>
        <taxon>Gammaproteobacteria</taxon>
        <taxon>Pseudomonadales</taxon>
        <taxon>Pseudomonadaceae</taxon>
        <taxon>Pseudomonas</taxon>
    </lineage>
</organism>
<keyword evidence="2" id="KW-0963">Cytoplasm</keyword>
<dbReference type="PANTHER" id="PTHR48111">
    <property type="entry name" value="REGULATOR OF RPOS"/>
    <property type="match status" value="1"/>
</dbReference>
<dbReference type="GO" id="GO:0006355">
    <property type="term" value="P:regulation of DNA-templated transcription"/>
    <property type="evidence" value="ECO:0007669"/>
    <property type="project" value="InterPro"/>
</dbReference>
<dbReference type="InterPro" id="IPR036388">
    <property type="entry name" value="WH-like_DNA-bd_sf"/>
</dbReference>
<feature type="domain" description="OmpR/PhoB-type" evidence="11">
    <location>
        <begin position="134"/>
        <end position="232"/>
    </location>
</feature>
<dbReference type="EMBL" id="JXQW01000021">
    <property type="protein sequence ID" value="KIQ01596.1"/>
    <property type="molecule type" value="Genomic_DNA"/>
</dbReference>
<dbReference type="Gene3D" id="1.10.10.10">
    <property type="entry name" value="Winged helix-like DNA-binding domain superfamily/Winged helix DNA-binding domain"/>
    <property type="match status" value="1"/>
</dbReference>
<keyword evidence="7" id="KW-0804">Transcription</keyword>
<keyword evidence="4" id="KW-0902">Two-component regulatory system</keyword>
<dbReference type="InterPro" id="IPR001867">
    <property type="entry name" value="OmpR/PhoB-type_DNA-bd"/>
</dbReference>
<sequence length="232" mass="26358">MPASLARILIIEDDRTLCAQLGELLRGQGYATSSSHLGEAGLGMAISDAPDLVLLDVLLPDLNGFSVLRRLREQQQTPVIMLTACGAEEERIRGLRHGADDYLPKPFNITELQLRIDAVLRRTRVTDSVRPVDVQQLQANELRLERHAQRVTVNEREVSLTPIQFRVLWHLVSHRGEALSKPYLYRTVLERDYSSYDRSLDMHISRIRRLLGEAGLATDRLQTLHGRGYVFQ</sequence>
<dbReference type="CDD" id="cd00383">
    <property type="entry name" value="trans_reg_C"/>
    <property type="match status" value="1"/>
</dbReference>
<feature type="modified residue" description="4-aspartylphosphate" evidence="8">
    <location>
        <position position="56"/>
    </location>
</feature>
<dbReference type="GO" id="GO:0032993">
    <property type="term" value="C:protein-DNA complex"/>
    <property type="evidence" value="ECO:0007669"/>
    <property type="project" value="TreeGrafter"/>
</dbReference>
<dbReference type="InterPro" id="IPR001789">
    <property type="entry name" value="Sig_transdc_resp-reg_receiver"/>
</dbReference>
<evidence type="ECO:0000313" key="12">
    <source>
        <dbReference type="EMBL" id="KIQ01596.1"/>
    </source>
</evidence>
<dbReference type="SMART" id="SM00448">
    <property type="entry name" value="REC"/>
    <property type="match status" value="1"/>
</dbReference>
<feature type="domain" description="Response regulatory" evidence="10">
    <location>
        <begin position="7"/>
        <end position="120"/>
    </location>
</feature>
<keyword evidence="6 9" id="KW-0238">DNA-binding</keyword>
<accession>A0A0D0KTQ1</accession>
<feature type="DNA-binding region" description="OmpR/PhoB-type" evidence="9">
    <location>
        <begin position="134"/>
        <end position="232"/>
    </location>
</feature>
<dbReference type="OrthoDB" id="9802426at2"/>
<dbReference type="Pfam" id="PF00072">
    <property type="entry name" value="Response_reg"/>
    <property type="match status" value="1"/>
</dbReference>
<dbReference type="SMART" id="SM00862">
    <property type="entry name" value="Trans_reg_C"/>
    <property type="match status" value="1"/>
</dbReference>
<dbReference type="Pfam" id="PF00486">
    <property type="entry name" value="Trans_reg_C"/>
    <property type="match status" value="1"/>
</dbReference>
<evidence type="ECO:0000259" key="11">
    <source>
        <dbReference type="PROSITE" id="PS51755"/>
    </source>
</evidence>
<evidence type="ECO:0000256" key="6">
    <source>
        <dbReference type="ARBA" id="ARBA00023125"/>
    </source>
</evidence>
<evidence type="ECO:0000256" key="7">
    <source>
        <dbReference type="ARBA" id="ARBA00023163"/>
    </source>
</evidence>
<keyword evidence="5" id="KW-0805">Transcription regulation</keyword>
<evidence type="ECO:0000256" key="1">
    <source>
        <dbReference type="ARBA" id="ARBA00004496"/>
    </source>
</evidence>
<dbReference type="GO" id="GO:0000156">
    <property type="term" value="F:phosphorelay response regulator activity"/>
    <property type="evidence" value="ECO:0007669"/>
    <property type="project" value="TreeGrafter"/>
</dbReference>
<dbReference type="SUPFAM" id="SSF52172">
    <property type="entry name" value="CheY-like"/>
    <property type="match status" value="1"/>
</dbReference>
<dbReference type="Gene3D" id="6.10.250.690">
    <property type="match status" value="1"/>
</dbReference>
<evidence type="ECO:0000313" key="13">
    <source>
        <dbReference type="Proteomes" id="UP000032068"/>
    </source>
</evidence>
<comment type="caution">
    <text evidence="12">The sequence shown here is derived from an EMBL/GenBank/DDBJ whole genome shotgun (WGS) entry which is preliminary data.</text>
</comment>
<dbReference type="RefSeq" id="WP_042553274.1">
    <property type="nucleotide sequence ID" value="NZ_JXQW01000021.1"/>
</dbReference>
<gene>
    <name evidence="12" type="ORF">RU08_08055</name>
</gene>
<proteinExistence type="predicted"/>
<protein>
    <submittedName>
        <fullName evidence="12">Transcriptional regulator</fullName>
    </submittedName>
</protein>
<dbReference type="GO" id="GO:0005829">
    <property type="term" value="C:cytosol"/>
    <property type="evidence" value="ECO:0007669"/>
    <property type="project" value="TreeGrafter"/>
</dbReference>
<evidence type="ECO:0000256" key="8">
    <source>
        <dbReference type="PROSITE-ProRule" id="PRU00169"/>
    </source>
</evidence>
<dbReference type="Proteomes" id="UP000032068">
    <property type="component" value="Unassembled WGS sequence"/>
</dbReference>
<evidence type="ECO:0000256" key="9">
    <source>
        <dbReference type="PROSITE-ProRule" id="PRU01091"/>
    </source>
</evidence>
<dbReference type="GO" id="GO:0000976">
    <property type="term" value="F:transcription cis-regulatory region binding"/>
    <property type="evidence" value="ECO:0007669"/>
    <property type="project" value="TreeGrafter"/>
</dbReference>
<reference evidence="12 13" key="1">
    <citation type="submission" date="2014-12" db="EMBL/GenBank/DDBJ databases">
        <title>16Stimator: statistical estimation of ribosomal gene copy numbers from draft genome assemblies.</title>
        <authorList>
            <person name="Perisin M.A."/>
            <person name="Vetter M."/>
            <person name="Gilbert J.A."/>
            <person name="Bergelson J."/>
        </authorList>
    </citation>
    <scope>NUCLEOTIDE SEQUENCE [LARGE SCALE GENOMIC DNA]</scope>
    <source>
        <strain evidence="12 13">MEJ086</strain>
    </source>
</reference>
<dbReference type="InterPro" id="IPR011006">
    <property type="entry name" value="CheY-like_superfamily"/>
</dbReference>
<comment type="subcellular location">
    <subcellularLocation>
        <location evidence="1">Cytoplasm</location>
    </subcellularLocation>
</comment>
<dbReference type="AlphaFoldDB" id="A0A0D0KTQ1"/>
<dbReference type="PROSITE" id="PS51755">
    <property type="entry name" value="OMPR_PHOB"/>
    <property type="match status" value="1"/>
</dbReference>
<dbReference type="PANTHER" id="PTHR48111:SF39">
    <property type="entry name" value="TRANSCRIPTIONAL REGULATORY PROTEIN CPXR"/>
    <property type="match status" value="1"/>
</dbReference>
<dbReference type="PROSITE" id="PS50110">
    <property type="entry name" value="RESPONSE_REGULATORY"/>
    <property type="match status" value="1"/>
</dbReference>
<keyword evidence="3 8" id="KW-0597">Phosphoprotein</keyword>
<evidence type="ECO:0000256" key="2">
    <source>
        <dbReference type="ARBA" id="ARBA00022490"/>
    </source>
</evidence>
<evidence type="ECO:0000256" key="5">
    <source>
        <dbReference type="ARBA" id="ARBA00023015"/>
    </source>
</evidence>
<evidence type="ECO:0000256" key="4">
    <source>
        <dbReference type="ARBA" id="ARBA00023012"/>
    </source>
</evidence>
<dbReference type="InterPro" id="IPR039420">
    <property type="entry name" value="WalR-like"/>
</dbReference>
<evidence type="ECO:0000259" key="10">
    <source>
        <dbReference type="PROSITE" id="PS50110"/>
    </source>
</evidence>
<name>A0A0D0KTQ1_9PSED</name>